<dbReference type="Gene3D" id="4.10.240.10">
    <property type="entry name" value="Zn(2)-C6 fungal-type DNA-binding domain"/>
    <property type="match status" value="1"/>
</dbReference>
<accession>A0A0F7SUA2</accession>
<feature type="compositionally biased region" description="Pro residues" evidence="1">
    <location>
        <begin position="386"/>
        <end position="398"/>
    </location>
</feature>
<evidence type="ECO:0000256" key="1">
    <source>
        <dbReference type="SAM" id="MobiDB-lite"/>
    </source>
</evidence>
<dbReference type="AlphaFoldDB" id="A0A0F7SUA2"/>
<feature type="compositionally biased region" description="Polar residues" evidence="1">
    <location>
        <begin position="343"/>
        <end position="352"/>
    </location>
</feature>
<dbReference type="InterPro" id="IPR036864">
    <property type="entry name" value="Zn2-C6_fun-type_DNA-bd_sf"/>
</dbReference>
<sequence>MDESDRTLEIPKNILLGYDDGDVRFALPWVDQVDEPLAGLTQPGLPTASNPKLALSDYQPAIDQPAFGLTVQSLETPLNSIPVHPSPSAYEYEPTSHLDGPKISFSGSGSRSFPLGPSDYQAQPTNVQAPSSSSSYPSAIPLYYSLDSTTQRPLSLQNVYPTPVTRFQPADPYAVDSSGLSNLHHRQPELRSESPPSSTKSLDSLSSLSNATEGGLTSPTNQQSIWVTTSRPFPPFQPALPTQGSYRRSNELAPVPAAKQPRLSHISPNCNKVLGPAKRTMIACERCRLHKLRCLGGTPCGACERRGLGDACVYVAEVRRRGKGKNKASSPASSSPRKDHTDIGSTTSNGSHTDACGRPQTTAESSSRRTSKTSFDDTADIHLPRPILPPPPPPPLPPSSSAYTFTQSRFPPISSFVSPSGPALLDDAHRSLHLSDNLSFPSLPSSSNEPTRYPSLSSVSSFNGPSPWVSPGCGQTELSEVLPQNALLLIADSHRPGSRSRPILNGPVQTDRQRPSSVAIPPMGTMMTMARMKSSTDSGQLVLTVE</sequence>
<dbReference type="EMBL" id="LN483157">
    <property type="protein sequence ID" value="CED84135.1"/>
    <property type="molecule type" value="Genomic_DNA"/>
</dbReference>
<proteinExistence type="predicted"/>
<feature type="region of interest" description="Disordered" evidence="1">
    <location>
        <begin position="321"/>
        <end position="405"/>
    </location>
</feature>
<dbReference type="CDD" id="cd00067">
    <property type="entry name" value="GAL4"/>
    <property type="match status" value="1"/>
</dbReference>
<dbReference type="PROSITE" id="PS00463">
    <property type="entry name" value="ZN2_CY6_FUNGAL_1"/>
    <property type="match status" value="1"/>
</dbReference>
<name>A0A0F7SUA2_PHARH</name>
<feature type="compositionally biased region" description="Low complexity" evidence="1">
    <location>
        <begin position="439"/>
        <end position="448"/>
    </location>
</feature>
<dbReference type="SUPFAM" id="SSF57701">
    <property type="entry name" value="Zn2/Cys6 DNA-binding domain"/>
    <property type="match status" value="1"/>
</dbReference>
<evidence type="ECO:0000259" key="2">
    <source>
        <dbReference type="PROSITE" id="PS50048"/>
    </source>
</evidence>
<feature type="region of interest" description="Disordered" evidence="1">
    <location>
        <begin position="439"/>
        <end position="461"/>
    </location>
</feature>
<dbReference type="GO" id="GO:0003677">
    <property type="term" value="F:DNA binding"/>
    <property type="evidence" value="ECO:0007669"/>
    <property type="project" value="UniProtKB-KW"/>
</dbReference>
<feature type="domain" description="Zn(2)-C6 fungal-type" evidence="2">
    <location>
        <begin position="283"/>
        <end position="314"/>
    </location>
</feature>
<dbReference type="SMART" id="SM00066">
    <property type="entry name" value="GAL4"/>
    <property type="match status" value="1"/>
</dbReference>
<protein>
    <submittedName>
        <fullName evidence="3">Zn(2)-C6 fungal-type DNA-binding domain</fullName>
    </submittedName>
</protein>
<dbReference type="GO" id="GO:0000981">
    <property type="term" value="F:DNA-binding transcription factor activity, RNA polymerase II-specific"/>
    <property type="evidence" value="ECO:0007669"/>
    <property type="project" value="InterPro"/>
</dbReference>
<feature type="compositionally biased region" description="Low complexity" evidence="1">
    <location>
        <begin position="193"/>
        <end position="209"/>
    </location>
</feature>
<feature type="region of interest" description="Disordered" evidence="1">
    <location>
        <begin position="80"/>
        <end position="135"/>
    </location>
</feature>
<organism evidence="3">
    <name type="scientific">Phaffia rhodozyma</name>
    <name type="common">Yeast</name>
    <name type="synonym">Xanthophyllomyces dendrorhous</name>
    <dbReference type="NCBI Taxonomy" id="264483"/>
    <lineage>
        <taxon>Eukaryota</taxon>
        <taxon>Fungi</taxon>
        <taxon>Dikarya</taxon>
        <taxon>Basidiomycota</taxon>
        <taxon>Agaricomycotina</taxon>
        <taxon>Tremellomycetes</taxon>
        <taxon>Cystofilobasidiales</taxon>
        <taxon>Mrakiaceae</taxon>
        <taxon>Phaffia</taxon>
    </lineage>
</organism>
<feature type="region of interest" description="Disordered" evidence="1">
    <location>
        <begin position="492"/>
        <end position="515"/>
    </location>
</feature>
<keyword evidence="3" id="KW-0238">DNA-binding</keyword>
<evidence type="ECO:0000313" key="3">
    <source>
        <dbReference type="EMBL" id="CED84135.1"/>
    </source>
</evidence>
<dbReference type="GO" id="GO:0008270">
    <property type="term" value="F:zinc ion binding"/>
    <property type="evidence" value="ECO:0007669"/>
    <property type="project" value="InterPro"/>
</dbReference>
<dbReference type="Pfam" id="PF00172">
    <property type="entry name" value="Zn_clus"/>
    <property type="match status" value="1"/>
</dbReference>
<dbReference type="InterPro" id="IPR001138">
    <property type="entry name" value="Zn2Cys6_DnaBD"/>
</dbReference>
<feature type="region of interest" description="Disordered" evidence="1">
    <location>
        <begin position="170"/>
        <end position="261"/>
    </location>
</feature>
<dbReference type="PROSITE" id="PS50048">
    <property type="entry name" value="ZN2_CY6_FUNGAL_2"/>
    <property type="match status" value="1"/>
</dbReference>
<reference evidence="3" key="1">
    <citation type="submission" date="2014-08" db="EMBL/GenBank/DDBJ databases">
        <authorList>
            <person name="Sharma Rahul"/>
            <person name="Thines Marco"/>
        </authorList>
    </citation>
    <scope>NUCLEOTIDE SEQUENCE</scope>
</reference>
<feature type="compositionally biased region" description="Polar residues" evidence="1">
    <location>
        <begin position="210"/>
        <end position="231"/>
    </location>
</feature>